<keyword evidence="3" id="KW-0862">Zinc</keyword>
<dbReference type="GO" id="GO:0008270">
    <property type="term" value="F:zinc ion binding"/>
    <property type="evidence" value="ECO:0007669"/>
    <property type="project" value="UniProtKB-KW"/>
</dbReference>
<comment type="caution">
    <text evidence="7">The sequence shown here is derived from an EMBL/GenBank/DDBJ whole genome shotgun (WGS) entry which is preliminary data.</text>
</comment>
<keyword evidence="1" id="KW-0479">Metal-binding</keyword>
<organism evidence="7 8">
    <name type="scientific">Puccinia striiformis</name>
    <dbReference type="NCBI Taxonomy" id="27350"/>
    <lineage>
        <taxon>Eukaryota</taxon>
        <taxon>Fungi</taxon>
        <taxon>Dikarya</taxon>
        <taxon>Basidiomycota</taxon>
        <taxon>Pucciniomycotina</taxon>
        <taxon>Pucciniomycetes</taxon>
        <taxon>Pucciniales</taxon>
        <taxon>Pucciniaceae</taxon>
        <taxon>Puccinia</taxon>
    </lineage>
</organism>
<feature type="region of interest" description="Disordered" evidence="5">
    <location>
        <begin position="104"/>
        <end position="208"/>
    </location>
</feature>
<dbReference type="GO" id="GO:0061630">
    <property type="term" value="F:ubiquitin protein ligase activity"/>
    <property type="evidence" value="ECO:0007669"/>
    <property type="project" value="TreeGrafter"/>
</dbReference>
<accession>A0A2S4UZK3</accession>
<feature type="domain" description="RING-type" evidence="6">
    <location>
        <begin position="208"/>
        <end position="257"/>
    </location>
</feature>
<evidence type="ECO:0000256" key="5">
    <source>
        <dbReference type="SAM" id="MobiDB-lite"/>
    </source>
</evidence>
<evidence type="ECO:0000259" key="6">
    <source>
        <dbReference type="PROSITE" id="PS50089"/>
    </source>
</evidence>
<dbReference type="OrthoDB" id="8062037at2759"/>
<feature type="compositionally biased region" description="Polar residues" evidence="5">
    <location>
        <begin position="150"/>
        <end position="176"/>
    </location>
</feature>
<keyword evidence="2 4" id="KW-0863">Zinc-finger</keyword>
<reference evidence="7 8" key="1">
    <citation type="submission" date="2017-12" db="EMBL/GenBank/DDBJ databases">
        <title>Gene loss provides genomic basis for host adaptation in cereal stripe rust fungi.</title>
        <authorList>
            <person name="Xia C."/>
        </authorList>
    </citation>
    <scope>NUCLEOTIDE SEQUENCE [LARGE SCALE GENOMIC DNA]</scope>
    <source>
        <strain evidence="7 8">93TX-2</strain>
    </source>
</reference>
<name>A0A2S4UZK3_9BASI</name>
<dbReference type="InterPro" id="IPR001841">
    <property type="entry name" value="Znf_RING"/>
</dbReference>
<reference evidence="8" key="3">
    <citation type="journal article" date="2018" name="Mol. Plant Microbe Interact.">
        <title>Genome sequence resources for the wheat stripe rust pathogen (Puccinia striiformis f. sp. tritici) and the barley stripe rust pathogen (Puccinia striiformis f. sp. hordei).</title>
        <authorList>
            <person name="Xia C."/>
            <person name="Wang M."/>
            <person name="Yin C."/>
            <person name="Cornejo O.E."/>
            <person name="Hulbert S.H."/>
            <person name="Chen X."/>
        </authorList>
    </citation>
    <scope>NUCLEOTIDE SEQUENCE [LARGE SCALE GENOMIC DNA]</scope>
    <source>
        <strain evidence="8">93TX-2</strain>
    </source>
</reference>
<dbReference type="Gene3D" id="3.30.40.10">
    <property type="entry name" value="Zinc/RING finger domain, C3HC4 (zinc finger)"/>
    <property type="match status" value="1"/>
</dbReference>
<dbReference type="EMBL" id="PKSM01000210">
    <property type="protein sequence ID" value="POW02696.1"/>
    <property type="molecule type" value="Genomic_DNA"/>
</dbReference>
<sequence>MYHCTVARHIQVPRLSNIEAVVFGRKLPSHQFFWGSGPRTHRLTKLLTTFSTLFAISIQKVFFLPTMFITLTHMLVGLFLLSPHGTLAPSVPKLFRCCFGMESRPRSSPLDPRGSEVNMQEPWPSSADLHDSPTSSDEPGNSMLHLVGQSAHSAQITEASTSRNSQGSGIHTAQPNSEEEPIEDLSSKESSSTGKEVVPQETSMSTDCPICYDETEGQESTKECSKCSRRFHGGCIDLWLQPGRNTWFQQRRCPNCDNHSRFYSLGQVGQIERNRDQAEGELRRYGELSIDWIQNTGHMLTEVAKQHLHIRMFLIVSYLILYHPF</sequence>
<reference evidence="8" key="2">
    <citation type="journal article" date="2018" name="BMC Genomics">
        <title>Genomic insights into host adaptation between the wheat stripe rust pathogen (Puccinia striiformis f. sp. tritici) and the barley stripe rust pathogen (Puccinia striiformis f. sp. hordei).</title>
        <authorList>
            <person name="Xia C."/>
            <person name="Wang M."/>
            <person name="Yin C."/>
            <person name="Cornejo O.E."/>
            <person name="Hulbert S.H."/>
            <person name="Chen X."/>
        </authorList>
    </citation>
    <scope>NUCLEOTIDE SEQUENCE [LARGE SCALE GENOMIC DNA]</scope>
    <source>
        <strain evidence="8">93TX-2</strain>
    </source>
</reference>
<evidence type="ECO:0000313" key="8">
    <source>
        <dbReference type="Proteomes" id="UP000238274"/>
    </source>
</evidence>
<dbReference type="SUPFAM" id="SSF57850">
    <property type="entry name" value="RING/U-box"/>
    <property type="match status" value="1"/>
</dbReference>
<dbReference type="GO" id="GO:0016567">
    <property type="term" value="P:protein ubiquitination"/>
    <property type="evidence" value="ECO:0007669"/>
    <property type="project" value="TreeGrafter"/>
</dbReference>
<evidence type="ECO:0000256" key="1">
    <source>
        <dbReference type="ARBA" id="ARBA00022723"/>
    </source>
</evidence>
<dbReference type="PANTHER" id="PTHR45969:SF69">
    <property type="entry name" value="FINGER DOMAIN PROTEIN, PUTATIVE (AFU_ORTHOLOGUE AFUA_3G12190)-RELATED"/>
    <property type="match status" value="1"/>
</dbReference>
<dbReference type="PROSITE" id="PS50089">
    <property type="entry name" value="ZF_RING_2"/>
    <property type="match status" value="1"/>
</dbReference>
<evidence type="ECO:0000256" key="4">
    <source>
        <dbReference type="PROSITE-ProRule" id="PRU00175"/>
    </source>
</evidence>
<proteinExistence type="predicted"/>
<dbReference type="SMART" id="SM00184">
    <property type="entry name" value="RING"/>
    <property type="match status" value="1"/>
</dbReference>
<evidence type="ECO:0000256" key="3">
    <source>
        <dbReference type="ARBA" id="ARBA00022833"/>
    </source>
</evidence>
<evidence type="ECO:0000256" key="2">
    <source>
        <dbReference type="ARBA" id="ARBA00022771"/>
    </source>
</evidence>
<feature type="compositionally biased region" description="Polar residues" evidence="5">
    <location>
        <begin position="188"/>
        <end position="206"/>
    </location>
</feature>
<evidence type="ECO:0000313" key="7">
    <source>
        <dbReference type="EMBL" id="POW02696.1"/>
    </source>
</evidence>
<dbReference type="Proteomes" id="UP000238274">
    <property type="component" value="Unassembled WGS sequence"/>
</dbReference>
<dbReference type="PANTHER" id="PTHR45969">
    <property type="entry name" value="RING ZINC FINGER PROTEIN-RELATED"/>
    <property type="match status" value="1"/>
</dbReference>
<dbReference type="Pfam" id="PF13639">
    <property type="entry name" value="zf-RING_2"/>
    <property type="match status" value="1"/>
</dbReference>
<dbReference type="InterPro" id="IPR013083">
    <property type="entry name" value="Znf_RING/FYVE/PHD"/>
</dbReference>
<keyword evidence="8" id="KW-1185">Reference proteome</keyword>
<dbReference type="VEuPathDB" id="FungiDB:PSHT_11994"/>
<gene>
    <name evidence="7" type="ORF">PSHT_11994</name>
</gene>
<dbReference type="AlphaFoldDB" id="A0A2S4UZK3"/>
<protein>
    <recommendedName>
        <fullName evidence="6">RING-type domain-containing protein</fullName>
    </recommendedName>
</protein>